<dbReference type="Gene3D" id="1.10.260.40">
    <property type="entry name" value="lambda repressor-like DNA-binding domains"/>
    <property type="match status" value="1"/>
</dbReference>
<dbReference type="STRING" id="301302.ERS852420_02369"/>
<reference evidence="5" key="1">
    <citation type="submission" date="2015-05" db="EMBL/GenBank/DDBJ databases">
        <authorList>
            <person name="Wang D.B."/>
            <person name="Wang M."/>
        </authorList>
    </citation>
    <scope>NUCLEOTIDE SEQUENCE [LARGE SCALE GENOMIC DNA]</scope>
    <source>
        <strain evidence="5">M72</strain>
    </source>
</reference>
<dbReference type="Pfam" id="PF01381">
    <property type="entry name" value="HTH_3"/>
    <property type="match status" value="1"/>
</dbReference>
<evidence type="ECO:0000313" key="9">
    <source>
        <dbReference type="Proteomes" id="UP000095495"/>
    </source>
</evidence>
<dbReference type="Proteomes" id="UP000095495">
    <property type="component" value="Unassembled WGS sequence"/>
</dbReference>
<evidence type="ECO:0000256" key="2">
    <source>
        <dbReference type="ARBA" id="ARBA00023125"/>
    </source>
</evidence>
<reference evidence="7 10" key="3">
    <citation type="journal article" date="2019" name="Nat. Med.">
        <title>A library of human gut bacterial isolates paired with longitudinal multiomics data enables mechanistic microbiome research.</title>
        <authorList>
            <person name="Poyet M."/>
            <person name="Groussin M."/>
            <person name="Gibbons S.M."/>
            <person name="Avila-Pacheco J."/>
            <person name="Jiang X."/>
            <person name="Kearney S.M."/>
            <person name="Perrotta A.R."/>
            <person name="Berdy B."/>
            <person name="Zhao S."/>
            <person name="Lieberman T.D."/>
            <person name="Swanson P.K."/>
            <person name="Smith M."/>
            <person name="Roesemann S."/>
            <person name="Alexander J.E."/>
            <person name="Rich S.A."/>
            <person name="Livny J."/>
            <person name="Vlamakis H."/>
            <person name="Clish C."/>
            <person name="Bullock K."/>
            <person name="Deik A."/>
            <person name="Scott J."/>
            <person name="Pierce K.A."/>
            <person name="Xavier R.J."/>
            <person name="Alm E.J."/>
        </authorList>
    </citation>
    <scope>NUCLEOTIDE SEQUENCE [LARGE SCALE GENOMIC DNA]</scope>
    <source>
        <strain evidence="7 10">BIOML-A1</strain>
    </source>
</reference>
<sequence length="107" mass="12009">MSDVYESIVAGLQEAIEDAKSKEKKLPRRVVTVVPVKEYNASEVKKIRNETGMSQKTFASYLGVSCKTVEAWESGINHPSGAASRLLHMMEMDRNLTKEFPFVSIEE</sequence>
<dbReference type="EMBL" id="WNAL01000014">
    <property type="protein sequence ID" value="MTR81734.1"/>
    <property type="molecule type" value="Genomic_DNA"/>
</dbReference>
<evidence type="ECO:0000313" key="6">
    <source>
        <dbReference type="EMBL" id="CUN04916.1"/>
    </source>
</evidence>
<feature type="domain" description="HTH cro/C1-type" evidence="4">
    <location>
        <begin position="44"/>
        <end position="80"/>
    </location>
</feature>
<dbReference type="SUPFAM" id="SSF47413">
    <property type="entry name" value="lambda repressor-like DNA-binding domains"/>
    <property type="match status" value="1"/>
</dbReference>
<evidence type="ECO:0000313" key="5">
    <source>
        <dbReference type="EMBL" id="CRL40756.1"/>
    </source>
</evidence>
<gene>
    <name evidence="6" type="ORF">ERS852420_02369</name>
    <name evidence="7" type="ORF">GMD30_08435</name>
    <name evidence="5" type="ORF">M72_10341</name>
</gene>
<name>A0A0M6WT59_9FIRM</name>
<dbReference type="RefSeq" id="WP_022044897.1">
    <property type="nucleotide sequence ID" value="NZ_CP173697.1"/>
</dbReference>
<dbReference type="InterPro" id="IPR001387">
    <property type="entry name" value="Cro/C1-type_HTH"/>
</dbReference>
<evidence type="ECO:0000256" key="1">
    <source>
        <dbReference type="ARBA" id="ARBA00023015"/>
    </source>
</evidence>
<dbReference type="PANTHER" id="PTHR36511:SF3">
    <property type="entry name" value="ANTITOXIN HIGA-2"/>
    <property type="match status" value="1"/>
</dbReference>
<keyword evidence="3" id="KW-0804">Transcription</keyword>
<evidence type="ECO:0000313" key="10">
    <source>
        <dbReference type="Proteomes" id="UP000446657"/>
    </source>
</evidence>
<dbReference type="GO" id="GO:0003677">
    <property type="term" value="F:DNA binding"/>
    <property type="evidence" value="ECO:0007669"/>
    <property type="project" value="UniProtKB-KW"/>
</dbReference>
<protein>
    <submittedName>
        <fullName evidence="7">Helix-turn-helix domain-containing protein</fullName>
    </submittedName>
    <submittedName>
        <fullName evidence="6">Putative transcriptional regulator</fullName>
    </submittedName>
</protein>
<dbReference type="EMBL" id="CYXV01000010">
    <property type="protein sequence ID" value="CUN04916.1"/>
    <property type="molecule type" value="Genomic_DNA"/>
</dbReference>
<dbReference type="EMBL" id="CVRR01000037">
    <property type="protein sequence ID" value="CRL40756.1"/>
    <property type="molecule type" value="Genomic_DNA"/>
</dbReference>
<dbReference type="PROSITE" id="PS50943">
    <property type="entry name" value="HTH_CROC1"/>
    <property type="match status" value="1"/>
</dbReference>
<keyword evidence="1" id="KW-0805">Transcription regulation</keyword>
<keyword evidence="8" id="KW-1185">Reference proteome</keyword>
<evidence type="ECO:0000256" key="3">
    <source>
        <dbReference type="ARBA" id="ARBA00023163"/>
    </source>
</evidence>
<evidence type="ECO:0000259" key="4">
    <source>
        <dbReference type="PROSITE" id="PS50943"/>
    </source>
</evidence>
<dbReference type="Proteomes" id="UP000049979">
    <property type="component" value="Unassembled WGS sequence"/>
</dbReference>
<dbReference type="InterPro" id="IPR052359">
    <property type="entry name" value="HTH-type_reg/antitoxin"/>
</dbReference>
<dbReference type="PANTHER" id="PTHR36511">
    <property type="entry name" value="MERR FAMILY BACTERIAL REGULATORY PROTEIN"/>
    <property type="match status" value="1"/>
</dbReference>
<dbReference type="Proteomes" id="UP000446657">
    <property type="component" value="Unassembled WGS sequence"/>
</dbReference>
<dbReference type="OrthoDB" id="9813152at2"/>
<dbReference type="GeneID" id="99746462"/>
<reference evidence="8" key="2">
    <citation type="submission" date="2015-05" db="EMBL/GenBank/DDBJ databases">
        <authorList>
            <consortium name="Pathogen Informatics"/>
        </authorList>
    </citation>
    <scope>NUCLEOTIDE SEQUENCE [LARGE SCALE GENOMIC DNA]</scope>
    <source>
        <strain evidence="6 9">2789STDY5608863</strain>
        <strain evidence="8">M72</strain>
    </source>
</reference>
<organism evidence="5 8">
    <name type="scientific">Roseburia faecis</name>
    <dbReference type="NCBI Taxonomy" id="301302"/>
    <lineage>
        <taxon>Bacteria</taxon>
        <taxon>Bacillati</taxon>
        <taxon>Bacillota</taxon>
        <taxon>Clostridia</taxon>
        <taxon>Lachnospirales</taxon>
        <taxon>Lachnospiraceae</taxon>
        <taxon>Roseburia</taxon>
    </lineage>
</organism>
<keyword evidence="2" id="KW-0238">DNA-binding</keyword>
<dbReference type="AlphaFoldDB" id="A0A0M6WT59"/>
<accession>A0A0M6WT59</accession>
<proteinExistence type="predicted"/>
<dbReference type="CDD" id="cd00093">
    <property type="entry name" value="HTH_XRE"/>
    <property type="match status" value="1"/>
</dbReference>
<dbReference type="InterPro" id="IPR010982">
    <property type="entry name" value="Lambda_DNA-bd_dom_sf"/>
</dbReference>
<evidence type="ECO:0000313" key="7">
    <source>
        <dbReference type="EMBL" id="MTR81734.1"/>
    </source>
</evidence>
<evidence type="ECO:0000313" key="8">
    <source>
        <dbReference type="Proteomes" id="UP000049979"/>
    </source>
</evidence>